<dbReference type="Proteomes" id="UP000446348">
    <property type="component" value="Unassembled WGS sequence"/>
</dbReference>
<feature type="coiled-coil region" evidence="1">
    <location>
        <begin position="326"/>
        <end position="419"/>
    </location>
</feature>
<evidence type="ECO:0000256" key="1">
    <source>
        <dbReference type="SAM" id="Coils"/>
    </source>
</evidence>
<feature type="domain" description="Polysaccharide pyruvyl transferase" evidence="2">
    <location>
        <begin position="13"/>
        <end position="229"/>
    </location>
</feature>
<keyword evidence="1" id="KW-0175">Coiled coil</keyword>
<reference evidence="3 4" key="1">
    <citation type="submission" date="2018-08" db="EMBL/GenBank/DDBJ databases">
        <title>Murine metabolic-syndrome-specific gut microbial biobank.</title>
        <authorList>
            <person name="Liu C."/>
        </authorList>
    </citation>
    <scope>NUCLEOTIDE SEQUENCE [LARGE SCALE GENOMIC DNA]</scope>
    <source>
        <strain evidence="3 4">X69</strain>
    </source>
</reference>
<evidence type="ECO:0000313" key="3">
    <source>
        <dbReference type="EMBL" id="NBI80114.1"/>
    </source>
</evidence>
<dbReference type="Pfam" id="PF04230">
    <property type="entry name" value="PS_pyruv_trans"/>
    <property type="match status" value="1"/>
</dbReference>
<organism evidence="3 4">
    <name type="scientific">Anaerotruncus colihominis</name>
    <dbReference type="NCBI Taxonomy" id="169435"/>
    <lineage>
        <taxon>Bacteria</taxon>
        <taxon>Bacillati</taxon>
        <taxon>Bacillota</taxon>
        <taxon>Clostridia</taxon>
        <taxon>Eubacteriales</taxon>
        <taxon>Oscillospiraceae</taxon>
        <taxon>Anaerotruncus</taxon>
    </lineage>
</organism>
<comment type="caution">
    <text evidence="3">The sequence shown here is derived from an EMBL/GenBank/DDBJ whole genome shotgun (WGS) entry which is preliminary data.</text>
</comment>
<dbReference type="RefSeq" id="WP_160210816.1">
    <property type="nucleotide sequence ID" value="NZ_JBCLRJ010000016.1"/>
</dbReference>
<name>A0A845RK64_9FIRM</name>
<dbReference type="InterPro" id="IPR007345">
    <property type="entry name" value="Polysacch_pyruvyl_Trfase"/>
</dbReference>
<evidence type="ECO:0000259" key="2">
    <source>
        <dbReference type="Pfam" id="PF04230"/>
    </source>
</evidence>
<accession>A0A845RK64</accession>
<dbReference type="AlphaFoldDB" id="A0A845RK64"/>
<dbReference type="EMBL" id="QXWZ01000033">
    <property type="protein sequence ID" value="NBI80114.1"/>
    <property type="molecule type" value="Genomic_DNA"/>
</dbReference>
<gene>
    <name evidence="3" type="ORF">D3Z39_14830</name>
</gene>
<protein>
    <recommendedName>
        <fullName evidence="2">Polysaccharide pyruvyl transferase domain-containing protein</fullName>
    </recommendedName>
</protein>
<sequence length="456" mass="53843">MRYGLVVYQDSANLGDDIQSYAAIRFLPRVDEYIEREELDAFYPEQEQPIAVIMNGWYLYQHYNWPPSPYIIPFFIGTHFDTFYSWEFRRRITENHVFDGVGAKYLLQNGPVGARDQHTLKLLQKYGIDAYYSACLTLSISPFEDVEKGDYICLVDVSPEIEAQIRSMTDRPIRIMSHYMELKTLSVEERMRRVESYLRIYQGAHCVITTRLHCALPCLALETPVFVIYSEWMKDRLETYLPYFHHVNYDQAGQDFDISKAYDLENPPPNPMLYKKDRVEQERQCGEFIKKVETHAAAVCPEMIYRTSLERLTQLKEEVGREIEARLSLEELSSSQQRQLEQLQQLQAYNQSLCDEKEQMRQTIANLNTCIEMTEKKVQAAQTAWEQASEQLQIKEAELGNLQKENESQKRMITQQHREKQELADTLCRIYMSKFWKLAQRVYAIEGFFIRMFKRS</sequence>
<dbReference type="OrthoDB" id="5672604at2"/>
<evidence type="ECO:0000313" key="4">
    <source>
        <dbReference type="Proteomes" id="UP000446348"/>
    </source>
</evidence>
<proteinExistence type="predicted"/>